<evidence type="ECO:0000313" key="2">
    <source>
        <dbReference type="EMBL" id="GHD18532.1"/>
    </source>
</evidence>
<organism evidence="2 3">
    <name type="scientific">Nocardiopsis kunsanensis</name>
    <dbReference type="NCBI Taxonomy" id="141693"/>
    <lineage>
        <taxon>Bacteria</taxon>
        <taxon>Bacillati</taxon>
        <taxon>Actinomycetota</taxon>
        <taxon>Actinomycetes</taxon>
        <taxon>Streptosporangiales</taxon>
        <taxon>Nocardiopsidaceae</taxon>
        <taxon>Nocardiopsis</taxon>
    </lineage>
</organism>
<reference evidence="2 3" key="1">
    <citation type="journal article" date="2014" name="Int. J. Syst. Evol. Microbiol.">
        <title>Complete genome sequence of Corynebacterium casei LMG S-19264T (=DSM 44701T), isolated from a smear-ripened cheese.</title>
        <authorList>
            <consortium name="US DOE Joint Genome Institute (JGI-PGF)"/>
            <person name="Walter F."/>
            <person name="Albersmeier A."/>
            <person name="Kalinowski J."/>
            <person name="Ruckert C."/>
        </authorList>
    </citation>
    <scope>NUCLEOTIDE SEQUENCE [LARGE SCALE GENOMIC DNA]</scope>
    <source>
        <strain evidence="2 3">KCTC 19473</strain>
    </source>
</reference>
<accession>A0A918X9F5</accession>
<dbReference type="AlphaFoldDB" id="A0A918X9F5"/>
<keyword evidence="1" id="KW-0472">Membrane</keyword>
<protein>
    <submittedName>
        <fullName evidence="2">Uncharacterized protein</fullName>
    </submittedName>
</protein>
<feature type="transmembrane region" description="Helical" evidence="1">
    <location>
        <begin position="71"/>
        <end position="93"/>
    </location>
</feature>
<feature type="transmembrane region" description="Helical" evidence="1">
    <location>
        <begin position="39"/>
        <end position="59"/>
    </location>
</feature>
<comment type="caution">
    <text evidence="2">The sequence shown here is derived from an EMBL/GenBank/DDBJ whole genome shotgun (WGS) entry which is preliminary data.</text>
</comment>
<name>A0A918X9F5_9ACTN</name>
<keyword evidence="1" id="KW-0812">Transmembrane</keyword>
<dbReference type="EMBL" id="BMXL01000003">
    <property type="protein sequence ID" value="GHD18532.1"/>
    <property type="molecule type" value="Genomic_DNA"/>
</dbReference>
<evidence type="ECO:0000313" key="3">
    <source>
        <dbReference type="Proteomes" id="UP000654947"/>
    </source>
</evidence>
<gene>
    <name evidence="2" type="ORF">GCM10007147_08830</name>
</gene>
<evidence type="ECO:0000256" key="1">
    <source>
        <dbReference type="SAM" id="Phobius"/>
    </source>
</evidence>
<keyword evidence="3" id="KW-1185">Reference proteome</keyword>
<keyword evidence="1" id="KW-1133">Transmembrane helix</keyword>
<dbReference type="Proteomes" id="UP000654947">
    <property type="component" value="Unassembled WGS sequence"/>
</dbReference>
<proteinExistence type="predicted"/>
<sequence>MLLWWSAHSSPKSPRPLLGEDSEVMKDLKKNVRRWRTSTLVVVTAVLLVATLTLGRSLLVFSGTGDTWATLMPAAVLVVSLAVTLLLSHEVIVRFMGRSR</sequence>